<reference evidence="2" key="1">
    <citation type="submission" date="2020-02" db="EMBL/GenBank/DDBJ databases">
        <authorList>
            <person name="Meier V. D."/>
        </authorList>
    </citation>
    <scope>NUCLEOTIDE SEQUENCE</scope>
    <source>
        <strain evidence="2">AVDCRST_MAG25</strain>
    </source>
</reference>
<evidence type="ECO:0000256" key="1">
    <source>
        <dbReference type="SAM" id="MobiDB-lite"/>
    </source>
</evidence>
<protein>
    <submittedName>
        <fullName evidence="2">Uncharacterized protein</fullName>
    </submittedName>
</protein>
<organism evidence="2">
    <name type="scientific">uncultured Rubrobacteraceae bacterium</name>
    <dbReference type="NCBI Taxonomy" id="349277"/>
    <lineage>
        <taxon>Bacteria</taxon>
        <taxon>Bacillati</taxon>
        <taxon>Actinomycetota</taxon>
        <taxon>Rubrobacteria</taxon>
        <taxon>Rubrobacterales</taxon>
        <taxon>Rubrobacteraceae</taxon>
        <taxon>environmental samples</taxon>
    </lineage>
</organism>
<dbReference type="EMBL" id="CADCVI010000056">
    <property type="protein sequence ID" value="CAA9461388.1"/>
    <property type="molecule type" value="Genomic_DNA"/>
</dbReference>
<feature type="compositionally biased region" description="Low complexity" evidence="1">
    <location>
        <begin position="85"/>
        <end position="95"/>
    </location>
</feature>
<accession>A0A6J4RBW4</accession>
<feature type="compositionally biased region" description="Basic residues" evidence="1">
    <location>
        <begin position="74"/>
        <end position="84"/>
    </location>
</feature>
<dbReference type="AlphaFoldDB" id="A0A6J4RBW4"/>
<proteinExistence type="predicted"/>
<evidence type="ECO:0000313" key="2">
    <source>
        <dbReference type="EMBL" id="CAA9461388.1"/>
    </source>
</evidence>
<feature type="region of interest" description="Disordered" evidence="1">
    <location>
        <begin position="59"/>
        <end position="95"/>
    </location>
</feature>
<name>A0A6J4RBW4_9ACTN</name>
<sequence length="95" mass="10350">MRGFRDVFCGIAMSIGTEPESTLRIESSGSFSESSRKTLLGFRGAASFMARSLAASHQRATLPSISSRQERSAFRLRRGMRARRSSSAGTTRGSE</sequence>
<gene>
    <name evidence="2" type="ORF">AVDCRST_MAG25-911</name>
</gene>